<dbReference type="EMBL" id="JACNIG010000100">
    <property type="protein sequence ID" value="MBC8430995.1"/>
    <property type="molecule type" value="Genomic_DNA"/>
</dbReference>
<dbReference type="AlphaFoldDB" id="A0A8J6P192"/>
<accession>A0A8J6P192</accession>
<evidence type="ECO:0000313" key="3">
    <source>
        <dbReference type="Proteomes" id="UP000605201"/>
    </source>
</evidence>
<feature type="transmembrane region" description="Helical" evidence="1">
    <location>
        <begin position="72"/>
        <end position="90"/>
    </location>
</feature>
<evidence type="ECO:0000256" key="1">
    <source>
        <dbReference type="SAM" id="Phobius"/>
    </source>
</evidence>
<dbReference type="Proteomes" id="UP000605201">
    <property type="component" value="Unassembled WGS sequence"/>
</dbReference>
<keyword evidence="1" id="KW-0812">Transmembrane</keyword>
<sequence>MSKYYLVGGLLCLGGLVLVIFQAISSMMTPGEIVWKGLSMIDVLDAAYLKWIDGISWHSIQKNLKYITTMPIYILLLSVGAFSFVVGGVVHK</sequence>
<protein>
    <submittedName>
        <fullName evidence="2">Uncharacterized protein</fullName>
    </submittedName>
</protein>
<gene>
    <name evidence="2" type="ORF">H8D96_03650</name>
</gene>
<organism evidence="2 3">
    <name type="scientific">Candidatus Desulfatibia vada</name>
    <dbReference type="NCBI Taxonomy" id="2841696"/>
    <lineage>
        <taxon>Bacteria</taxon>
        <taxon>Pseudomonadati</taxon>
        <taxon>Thermodesulfobacteriota</taxon>
        <taxon>Desulfobacteria</taxon>
        <taxon>Desulfobacterales</taxon>
        <taxon>Desulfobacterales incertae sedis</taxon>
        <taxon>Candidatus Desulfatibia</taxon>
    </lineage>
</organism>
<proteinExistence type="predicted"/>
<reference evidence="2 3" key="1">
    <citation type="submission" date="2020-08" db="EMBL/GenBank/DDBJ databases">
        <title>Bridging the membrane lipid divide: bacteria of the FCB group superphylum have the potential to synthesize archaeal ether lipids.</title>
        <authorList>
            <person name="Villanueva L."/>
            <person name="Von Meijenfeldt F.A.B."/>
            <person name="Westbye A.B."/>
            <person name="Yadav S."/>
            <person name="Hopmans E.C."/>
            <person name="Dutilh B.E."/>
            <person name="Sinninghe Damste J.S."/>
        </authorList>
    </citation>
    <scope>NUCLEOTIDE SEQUENCE [LARGE SCALE GENOMIC DNA]</scope>
    <source>
        <strain evidence="2">NIOZ-UU17</strain>
    </source>
</reference>
<comment type="caution">
    <text evidence="2">The sequence shown here is derived from an EMBL/GenBank/DDBJ whole genome shotgun (WGS) entry which is preliminary data.</text>
</comment>
<evidence type="ECO:0000313" key="2">
    <source>
        <dbReference type="EMBL" id="MBC8430995.1"/>
    </source>
</evidence>
<keyword evidence="1" id="KW-0472">Membrane</keyword>
<name>A0A8J6P192_9BACT</name>
<keyword evidence="1" id="KW-1133">Transmembrane helix</keyword>